<dbReference type="EMBL" id="SDIL01000154">
    <property type="protein sequence ID" value="RXK35158.1"/>
    <property type="molecule type" value="Genomic_DNA"/>
</dbReference>
<dbReference type="PANTHER" id="PTHR43123:SF1">
    <property type="entry name" value="POLYSACCHARIDE DEACETYLASE-RELATED"/>
    <property type="match status" value="1"/>
</dbReference>
<sequence>MPFIYEKQDASKLLPQDWAGYEGEWPDPKWPGGAKIAVTFMIHAEAGAERHQVNGDPYPEAWLTENNFSGYGSLPHRGGVSASTVYEYETCRAFWNLLDVFDRYSLPATVSICGRAAEVFKPFVTESESRNYEIITEGYRFIDYFGEDPKTEDEHIRKSITAIKEAGKGTIVKSYYMARPTHLTEDIVRKAFKEETGEELSYSNCFYGDDLPYWGPSGLLYVPMSLDCNDQKFVSSPGFSSGVDFYDHVVGAFDALYSEGIEGSPKMMTIALHPRLIARPGRLAYLIKVIEHIQQHDGVWFAKRQEVADHWKKVHPKK</sequence>
<evidence type="ECO:0000259" key="8">
    <source>
        <dbReference type="PROSITE" id="PS51677"/>
    </source>
</evidence>
<evidence type="ECO:0000313" key="10">
    <source>
        <dbReference type="Proteomes" id="UP000289152"/>
    </source>
</evidence>
<dbReference type="SUPFAM" id="SSF88713">
    <property type="entry name" value="Glycoside hydrolase/deacetylase"/>
    <property type="match status" value="1"/>
</dbReference>
<dbReference type="InterPro" id="IPR011330">
    <property type="entry name" value="Glyco_hydro/deAcase_b/a-brl"/>
</dbReference>
<organism evidence="9 10">
    <name type="scientific">Tremella mesenterica</name>
    <name type="common">Jelly fungus</name>
    <dbReference type="NCBI Taxonomy" id="5217"/>
    <lineage>
        <taxon>Eukaryota</taxon>
        <taxon>Fungi</taxon>
        <taxon>Dikarya</taxon>
        <taxon>Basidiomycota</taxon>
        <taxon>Agaricomycotina</taxon>
        <taxon>Tremellomycetes</taxon>
        <taxon>Tremellales</taxon>
        <taxon>Tremellaceae</taxon>
        <taxon>Tremella</taxon>
    </lineage>
</organism>
<dbReference type="AlphaFoldDB" id="A0A4Q1B8S0"/>
<reference evidence="9 10" key="1">
    <citation type="submission" date="2016-06" db="EMBL/GenBank/DDBJ databases">
        <title>Evolution of pathogenesis and genome organization in the Tremellales.</title>
        <authorList>
            <person name="Cuomo C."/>
            <person name="Litvintseva A."/>
            <person name="Heitman J."/>
            <person name="Chen Y."/>
            <person name="Sun S."/>
            <person name="Springer D."/>
            <person name="Dromer F."/>
            <person name="Young S."/>
            <person name="Zeng Q."/>
            <person name="Chapman S."/>
            <person name="Gujja S."/>
            <person name="Saif S."/>
            <person name="Birren B."/>
        </authorList>
    </citation>
    <scope>NUCLEOTIDE SEQUENCE [LARGE SCALE GENOMIC DNA]</scope>
    <source>
        <strain evidence="9 10">ATCC 28783</strain>
    </source>
</reference>
<dbReference type="OrthoDB" id="9970124at2759"/>
<evidence type="ECO:0000256" key="5">
    <source>
        <dbReference type="ARBA" id="ARBA00023180"/>
    </source>
</evidence>
<keyword evidence="2" id="KW-1003">Cell membrane</keyword>
<comment type="subcellular location">
    <subcellularLocation>
        <location evidence="1">Cell membrane</location>
        <topology evidence="1">Lipid-anchor</topology>
        <topology evidence="1">GPI-anchor</topology>
    </subcellularLocation>
</comment>
<keyword evidence="3" id="KW-0336">GPI-anchor</keyword>
<dbReference type="VEuPathDB" id="FungiDB:TREMEDRAFT_74928"/>
<dbReference type="InterPro" id="IPR002509">
    <property type="entry name" value="NODB_dom"/>
</dbReference>
<evidence type="ECO:0000256" key="3">
    <source>
        <dbReference type="ARBA" id="ARBA00022622"/>
    </source>
</evidence>
<dbReference type="PANTHER" id="PTHR43123">
    <property type="entry name" value="POLYSACCHARIDE DEACETYLASE-RELATED"/>
    <property type="match status" value="1"/>
</dbReference>
<keyword evidence="7" id="KW-0961">Cell wall biogenesis/degradation</keyword>
<dbReference type="InParanoid" id="A0A4Q1B8S0"/>
<protein>
    <recommendedName>
        <fullName evidence="8">NodB homology domain-containing protein</fullName>
    </recommendedName>
</protein>
<dbReference type="GO" id="GO:0005975">
    <property type="term" value="P:carbohydrate metabolic process"/>
    <property type="evidence" value="ECO:0007669"/>
    <property type="project" value="InterPro"/>
</dbReference>
<keyword evidence="5" id="KW-0325">Glycoprotein</keyword>
<evidence type="ECO:0000256" key="1">
    <source>
        <dbReference type="ARBA" id="ARBA00004609"/>
    </source>
</evidence>
<accession>A0A4Q1B8S0</accession>
<evidence type="ECO:0000256" key="4">
    <source>
        <dbReference type="ARBA" id="ARBA00023136"/>
    </source>
</evidence>
<keyword evidence="10" id="KW-1185">Reference proteome</keyword>
<evidence type="ECO:0000256" key="7">
    <source>
        <dbReference type="ARBA" id="ARBA00023316"/>
    </source>
</evidence>
<dbReference type="GO" id="GO:0071555">
    <property type="term" value="P:cell wall organization"/>
    <property type="evidence" value="ECO:0007669"/>
    <property type="project" value="UniProtKB-KW"/>
</dbReference>
<dbReference type="STRING" id="5217.A0A4Q1B8S0"/>
<gene>
    <name evidence="9" type="ORF">M231_07570</name>
</gene>
<proteinExistence type="predicted"/>
<dbReference type="Proteomes" id="UP000289152">
    <property type="component" value="Unassembled WGS sequence"/>
</dbReference>
<dbReference type="GO" id="GO:0005886">
    <property type="term" value="C:plasma membrane"/>
    <property type="evidence" value="ECO:0007669"/>
    <property type="project" value="UniProtKB-SubCell"/>
</dbReference>
<dbReference type="Gene3D" id="3.20.20.370">
    <property type="entry name" value="Glycoside hydrolase/deacetylase"/>
    <property type="match status" value="1"/>
</dbReference>
<keyword evidence="4" id="KW-0472">Membrane</keyword>
<evidence type="ECO:0000256" key="6">
    <source>
        <dbReference type="ARBA" id="ARBA00023288"/>
    </source>
</evidence>
<dbReference type="PROSITE" id="PS51677">
    <property type="entry name" value="NODB"/>
    <property type="match status" value="1"/>
</dbReference>
<dbReference type="GO" id="GO:0016810">
    <property type="term" value="F:hydrolase activity, acting on carbon-nitrogen (but not peptide) bonds"/>
    <property type="evidence" value="ECO:0007669"/>
    <property type="project" value="InterPro"/>
</dbReference>
<comment type="caution">
    <text evidence="9">The sequence shown here is derived from an EMBL/GenBank/DDBJ whole genome shotgun (WGS) entry which is preliminary data.</text>
</comment>
<evidence type="ECO:0000256" key="2">
    <source>
        <dbReference type="ARBA" id="ARBA00022475"/>
    </source>
</evidence>
<keyword evidence="6" id="KW-0449">Lipoprotein</keyword>
<evidence type="ECO:0000313" key="9">
    <source>
        <dbReference type="EMBL" id="RXK35158.1"/>
    </source>
</evidence>
<dbReference type="GO" id="GO:0098552">
    <property type="term" value="C:side of membrane"/>
    <property type="evidence" value="ECO:0007669"/>
    <property type="project" value="UniProtKB-KW"/>
</dbReference>
<name>A0A4Q1B8S0_TREME</name>
<feature type="domain" description="NodB homology" evidence="8">
    <location>
        <begin position="78"/>
        <end position="302"/>
    </location>
</feature>